<dbReference type="Proteomes" id="UP000027195">
    <property type="component" value="Unassembled WGS sequence"/>
</dbReference>
<dbReference type="OrthoDB" id="2404451at2759"/>
<evidence type="ECO:0000313" key="1">
    <source>
        <dbReference type="EMBL" id="KDQ05633.1"/>
    </source>
</evidence>
<protein>
    <submittedName>
        <fullName evidence="1">Uncharacterized protein</fullName>
    </submittedName>
</protein>
<feature type="non-terminal residue" evidence="1">
    <location>
        <position position="1"/>
    </location>
</feature>
<gene>
    <name evidence="1" type="ORF">BOTBODRAFT_82645</name>
</gene>
<name>A0A067LQY3_BOTB1</name>
<dbReference type="AlphaFoldDB" id="A0A067LQY3"/>
<organism evidence="1 2">
    <name type="scientific">Botryobasidium botryosum (strain FD-172 SS1)</name>
    <dbReference type="NCBI Taxonomy" id="930990"/>
    <lineage>
        <taxon>Eukaryota</taxon>
        <taxon>Fungi</taxon>
        <taxon>Dikarya</taxon>
        <taxon>Basidiomycota</taxon>
        <taxon>Agaricomycotina</taxon>
        <taxon>Agaricomycetes</taxon>
        <taxon>Cantharellales</taxon>
        <taxon>Botryobasidiaceae</taxon>
        <taxon>Botryobasidium</taxon>
    </lineage>
</organism>
<dbReference type="HOGENOM" id="CLU_026593_0_0_1"/>
<dbReference type="STRING" id="930990.A0A067LQY3"/>
<reference evidence="2" key="1">
    <citation type="journal article" date="2014" name="Proc. Natl. Acad. Sci. U.S.A.">
        <title>Extensive sampling of basidiomycete genomes demonstrates inadequacy of the white-rot/brown-rot paradigm for wood decay fungi.</title>
        <authorList>
            <person name="Riley R."/>
            <person name="Salamov A.A."/>
            <person name="Brown D.W."/>
            <person name="Nagy L.G."/>
            <person name="Floudas D."/>
            <person name="Held B.W."/>
            <person name="Levasseur A."/>
            <person name="Lombard V."/>
            <person name="Morin E."/>
            <person name="Otillar R."/>
            <person name="Lindquist E.A."/>
            <person name="Sun H."/>
            <person name="LaButti K.M."/>
            <person name="Schmutz J."/>
            <person name="Jabbour D."/>
            <person name="Luo H."/>
            <person name="Baker S.E."/>
            <person name="Pisabarro A.G."/>
            <person name="Walton J.D."/>
            <person name="Blanchette R.A."/>
            <person name="Henrissat B."/>
            <person name="Martin F."/>
            <person name="Cullen D."/>
            <person name="Hibbett D.S."/>
            <person name="Grigoriev I.V."/>
        </authorList>
    </citation>
    <scope>NUCLEOTIDE SEQUENCE [LARGE SCALE GENOMIC DNA]</scope>
    <source>
        <strain evidence="2">FD-172 SS1</strain>
    </source>
</reference>
<dbReference type="EMBL" id="KL198221">
    <property type="protein sequence ID" value="KDQ05633.1"/>
    <property type="molecule type" value="Genomic_DNA"/>
</dbReference>
<keyword evidence="2" id="KW-1185">Reference proteome</keyword>
<sequence>YLIIVGGDQPAVAKLMNMKGHRGIAPCRTCRLFGCFCPHPSGTGGSYYYPLRAPTDWNGIPVYRQLRPGGHHYDATNLPLRSHANHAVHIANIEVADDKDEAQRIYGINGDSIFRNLSSIKFPQSFPFGAAHLICLNVVKKLVEHATGKFSAVSNEGQPYAIPSHTWSSLSGQLAAATTTVPACYG</sequence>
<proteinExistence type="predicted"/>
<feature type="non-terminal residue" evidence="1">
    <location>
        <position position="186"/>
    </location>
</feature>
<dbReference type="InParanoid" id="A0A067LQY3"/>
<evidence type="ECO:0000313" key="2">
    <source>
        <dbReference type="Proteomes" id="UP000027195"/>
    </source>
</evidence>
<accession>A0A067LQY3</accession>